<accession>A0A8D8UHM7</accession>
<dbReference type="AlphaFoldDB" id="A0A8D8UHM7"/>
<sequence>MYGAETWAVTKAQERKLEVAEMRIKKKKKNDFCRCSADIEIRLSMFNPLHIPTATSSARGWRYPKDDEKNFIAATLHLVTITIICSCMTQLEWFSLWGNSKCAPEIGLYHIFSHSYRNIDSETFIEDSTVAIEFAALYKQLPCLSNDVIRLMQVIIFLCFLAVFYSLFGFFLDLFGPKQKLFKILRRNAVPSILCVLTIMCIVAVSYMVTEAMQSNAIPDETAPKHFVLRVTYDNGYYLITIAGAFAIVTTACNLLQPQSCIESDLHQRLVEHWDGLETFSVNMNSMPNVHSPSHQSNITSSQPPPPYSP</sequence>
<keyword evidence="2 4" id="KW-0812">Transmembrane</keyword>
<feature type="transmembrane region" description="Helical" evidence="2">
    <location>
        <begin position="188"/>
        <end position="209"/>
    </location>
</feature>
<feature type="region of interest" description="Disordered" evidence="1">
    <location>
        <begin position="290"/>
        <end position="310"/>
    </location>
</feature>
<dbReference type="GO" id="GO:0008285">
    <property type="term" value="P:negative regulation of cell population proliferation"/>
    <property type="evidence" value="ECO:0007669"/>
    <property type="project" value="InterPro"/>
</dbReference>
<dbReference type="GO" id="GO:0016020">
    <property type="term" value="C:membrane"/>
    <property type="evidence" value="ECO:0007669"/>
    <property type="project" value="TreeGrafter"/>
</dbReference>
<feature type="domain" description="Transmembrane protein 127 transmembrane region" evidence="3">
    <location>
        <begin position="143"/>
        <end position="256"/>
    </location>
</feature>
<dbReference type="PANTHER" id="PTHR28358">
    <property type="entry name" value="TRANSMEMBRANE PROTEIN 127"/>
    <property type="match status" value="1"/>
</dbReference>
<evidence type="ECO:0000259" key="3">
    <source>
        <dbReference type="Pfam" id="PF20517"/>
    </source>
</evidence>
<keyword evidence="2" id="KW-1133">Transmembrane helix</keyword>
<protein>
    <submittedName>
        <fullName evidence="4">Transmembrane protein 127</fullName>
    </submittedName>
</protein>
<evidence type="ECO:0000313" key="4">
    <source>
        <dbReference type="EMBL" id="CAG6707290.1"/>
    </source>
</evidence>
<feature type="transmembrane region" description="Helical" evidence="2">
    <location>
        <begin position="236"/>
        <end position="256"/>
    </location>
</feature>
<dbReference type="EMBL" id="HBUF01344018">
    <property type="protein sequence ID" value="CAG6707284.1"/>
    <property type="molecule type" value="Transcribed_RNA"/>
</dbReference>
<evidence type="ECO:0000256" key="1">
    <source>
        <dbReference type="SAM" id="MobiDB-lite"/>
    </source>
</evidence>
<evidence type="ECO:0000256" key="2">
    <source>
        <dbReference type="SAM" id="Phobius"/>
    </source>
</evidence>
<dbReference type="InterPro" id="IPR046795">
    <property type="entry name" value="TMEM127_TM"/>
</dbReference>
<feature type="compositionally biased region" description="Polar residues" evidence="1">
    <location>
        <begin position="290"/>
        <end position="302"/>
    </location>
</feature>
<name>A0A8D8UHM7_9HEMI</name>
<dbReference type="GO" id="GO:0032007">
    <property type="term" value="P:negative regulation of TOR signaling"/>
    <property type="evidence" value="ECO:0007669"/>
    <property type="project" value="InterPro"/>
</dbReference>
<dbReference type="EMBL" id="HBUF01344020">
    <property type="protein sequence ID" value="CAG6707290.1"/>
    <property type="molecule type" value="Transcribed_RNA"/>
</dbReference>
<feature type="transmembrane region" description="Helical" evidence="2">
    <location>
        <begin position="154"/>
        <end position="176"/>
    </location>
</feature>
<dbReference type="InterPro" id="IPR033331">
    <property type="entry name" value="TMEM127"/>
</dbReference>
<dbReference type="EMBL" id="HBUF01344016">
    <property type="protein sequence ID" value="CAG6707278.1"/>
    <property type="molecule type" value="Transcribed_RNA"/>
</dbReference>
<proteinExistence type="predicted"/>
<dbReference type="Pfam" id="PF20517">
    <property type="entry name" value="TMEM127"/>
    <property type="match status" value="1"/>
</dbReference>
<reference evidence="4" key="1">
    <citation type="submission" date="2021-05" db="EMBL/GenBank/DDBJ databases">
        <authorList>
            <person name="Alioto T."/>
            <person name="Alioto T."/>
            <person name="Gomez Garrido J."/>
        </authorList>
    </citation>
    <scope>NUCLEOTIDE SEQUENCE</scope>
</reference>
<dbReference type="PANTHER" id="PTHR28358:SF1">
    <property type="entry name" value="TRANSMEMBRANE PROTEIN 127"/>
    <property type="match status" value="1"/>
</dbReference>
<organism evidence="4">
    <name type="scientific">Cacopsylla melanoneura</name>
    <dbReference type="NCBI Taxonomy" id="428564"/>
    <lineage>
        <taxon>Eukaryota</taxon>
        <taxon>Metazoa</taxon>
        <taxon>Ecdysozoa</taxon>
        <taxon>Arthropoda</taxon>
        <taxon>Hexapoda</taxon>
        <taxon>Insecta</taxon>
        <taxon>Pterygota</taxon>
        <taxon>Neoptera</taxon>
        <taxon>Paraneoptera</taxon>
        <taxon>Hemiptera</taxon>
        <taxon>Sternorrhyncha</taxon>
        <taxon>Psylloidea</taxon>
        <taxon>Psyllidae</taxon>
        <taxon>Psyllinae</taxon>
        <taxon>Cacopsylla</taxon>
    </lineage>
</organism>
<keyword evidence="2" id="KW-0472">Membrane</keyword>
<feature type="transmembrane region" description="Helical" evidence="2">
    <location>
        <begin position="71"/>
        <end position="91"/>
    </location>
</feature>
<dbReference type="EMBL" id="HBUF01344019">
    <property type="protein sequence ID" value="CAG6707287.1"/>
    <property type="molecule type" value="Transcribed_RNA"/>
</dbReference>